<keyword evidence="5 6" id="KW-0472">Membrane</keyword>
<accession>A0A371IGX5</accession>
<evidence type="ECO:0000256" key="1">
    <source>
        <dbReference type="ARBA" id="ARBA00004141"/>
    </source>
</evidence>
<organism evidence="7 8">
    <name type="scientific">Mucuna pruriens</name>
    <name type="common">Velvet bean</name>
    <name type="synonym">Dolichos pruriens</name>
    <dbReference type="NCBI Taxonomy" id="157652"/>
    <lineage>
        <taxon>Eukaryota</taxon>
        <taxon>Viridiplantae</taxon>
        <taxon>Streptophyta</taxon>
        <taxon>Embryophyta</taxon>
        <taxon>Tracheophyta</taxon>
        <taxon>Spermatophyta</taxon>
        <taxon>Magnoliopsida</taxon>
        <taxon>eudicotyledons</taxon>
        <taxon>Gunneridae</taxon>
        <taxon>Pentapetalae</taxon>
        <taxon>rosids</taxon>
        <taxon>fabids</taxon>
        <taxon>Fabales</taxon>
        <taxon>Fabaceae</taxon>
        <taxon>Papilionoideae</taxon>
        <taxon>50 kb inversion clade</taxon>
        <taxon>NPAAA clade</taxon>
        <taxon>indigoferoid/millettioid clade</taxon>
        <taxon>Phaseoleae</taxon>
        <taxon>Mucuna</taxon>
    </lineage>
</organism>
<gene>
    <name evidence="7" type="ORF">CR513_00648</name>
</gene>
<evidence type="ECO:0000313" key="7">
    <source>
        <dbReference type="EMBL" id="RDY14307.1"/>
    </source>
</evidence>
<name>A0A371IGX5_MUCPR</name>
<dbReference type="EMBL" id="QJKJ01000095">
    <property type="protein sequence ID" value="RDY14307.1"/>
    <property type="molecule type" value="Genomic_DNA"/>
</dbReference>
<dbReference type="InterPro" id="IPR039309">
    <property type="entry name" value="BT1"/>
</dbReference>
<protein>
    <submittedName>
        <fullName evidence="7">Folate-biopterin transporter 1, chloroplastic</fullName>
    </submittedName>
</protein>
<dbReference type="GO" id="GO:0016020">
    <property type="term" value="C:membrane"/>
    <property type="evidence" value="ECO:0007669"/>
    <property type="project" value="UniProtKB-SubCell"/>
</dbReference>
<reference evidence="7" key="1">
    <citation type="submission" date="2018-05" db="EMBL/GenBank/DDBJ databases">
        <title>Draft genome of Mucuna pruriens seed.</title>
        <authorList>
            <person name="Nnadi N.E."/>
            <person name="Vos R."/>
            <person name="Hasami M.H."/>
            <person name="Devisetty U.K."/>
            <person name="Aguiy J.C."/>
        </authorList>
    </citation>
    <scope>NUCLEOTIDE SEQUENCE [LARGE SCALE GENOMIC DNA]</scope>
    <source>
        <strain evidence="7">JCA_2017</strain>
    </source>
</reference>
<dbReference type="Proteomes" id="UP000257109">
    <property type="component" value="Unassembled WGS sequence"/>
</dbReference>
<comment type="subcellular location">
    <subcellularLocation>
        <location evidence="1">Membrane</location>
        <topology evidence="1">Multi-pass membrane protein</topology>
    </subcellularLocation>
</comment>
<feature type="transmembrane region" description="Helical" evidence="6">
    <location>
        <begin position="82"/>
        <end position="102"/>
    </location>
</feature>
<feature type="non-terminal residue" evidence="7">
    <location>
        <position position="1"/>
    </location>
</feature>
<dbReference type="Pfam" id="PF03092">
    <property type="entry name" value="BT1"/>
    <property type="match status" value="1"/>
</dbReference>
<keyword evidence="4 6" id="KW-1133">Transmembrane helix</keyword>
<evidence type="ECO:0000256" key="3">
    <source>
        <dbReference type="ARBA" id="ARBA00022692"/>
    </source>
</evidence>
<keyword evidence="3 6" id="KW-0812">Transmembrane</keyword>
<dbReference type="OrthoDB" id="264392at2759"/>
<dbReference type="AlphaFoldDB" id="A0A371IGX5"/>
<keyword evidence="8" id="KW-1185">Reference proteome</keyword>
<evidence type="ECO:0000256" key="2">
    <source>
        <dbReference type="ARBA" id="ARBA00022448"/>
    </source>
</evidence>
<comment type="caution">
    <text evidence="7">The sequence shown here is derived from an EMBL/GenBank/DDBJ whole genome shotgun (WGS) entry which is preliminary data.</text>
</comment>
<feature type="transmembrane region" description="Helical" evidence="6">
    <location>
        <begin position="114"/>
        <end position="137"/>
    </location>
</feature>
<evidence type="ECO:0000256" key="5">
    <source>
        <dbReference type="ARBA" id="ARBA00023136"/>
    </source>
</evidence>
<dbReference type="STRING" id="157652.A0A371IGX5"/>
<evidence type="ECO:0000256" key="4">
    <source>
        <dbReference type="ARBA" id="ARBA00022989"/>
    </source>
</evidence>
<evidence type="ECO:0000313" key="8">
    <source>
        <dbReference type="Proteomes" id="UP000257109"/>
    </source>
</evidence>
<keyword evidence="2" id="KW-0813">Transport</keyword>
<sequence length="138" mass="15431">KIISSVLSRLIDAFSWSLMATFVDNKYNIVFFFFIAFLDVLWRGHAVSHKAPQDIFRDSFAFGGIVSSYFGRSLMDTYGVEFVFGVTTLLPLLAPTIVVFVKEQARFSTARKKIYLLPAPVTVNSSSISLTLSALTIF</sequence>
<evidence type="ECO:0000256" key="6">
    <source>
        <dbReference type="SAM" id="Phobius"/>
    </source>
</evidence>
<proteinExistence type="predicted"/>